<sequence>MGRWIICYYCLSFYSTGTRKYGKLFHFIDNEMTWPQAQNYCREHHTDLVSGVQQLQHKDFQTEAGSKGDLWIVLFREVWKWSDGSNFSFSYWDPQLFKDKECSKMCTTIWPLVQSCVS</sequence>
<dbReference type="Pfam" id="PF00059">
    <property type="entry name" value="Lectin_C"/>
    <property type="match status" value="1"/>
</dbReference>
<dbReference type="Gene3D" id="3.10.100.10">
    <property type="entry name" value="Mannose-Binding Protein A, subunit A"/>
    <property type="match status" value="1"/>
</dbReference>
<dbReference type="InterPro" id="IPR001304">
    <property type="entry name" value="C-type_lectin-like"/>
</dbReference>
<dbReference type="AlphaFoldDB" id="A0A8C9X4D6"/>
<dbReference type="InterPro" id="IPR016186">
    <property type="entry name" value="C-type_lectin-like/link_sf"/>
</dbReference>
<evidence type="ECO:0000313" key="2">
    <source>
        <dbReference type="Ensembl" id="ENSSLUP00000004647.1"/>
    </source>
</evidence>
<organism evidence="2 3">
    <name type="scientific">Sander lucioperca</name>
    <name type="common">Pike-perch</name>
    <name type="synonym">Perca lucioperca</name>
    <dbReference type="NCBI Taxonomy" id="283035"/>
    <lineage>
        <taxon>Eukaryota</taxon>
        <taxon>Metazoa</taxon>
        <taxon>Chordata</taxon>
        <taxon>Craniata</taxon>
        <taxon>Vertebrata</taxon>
        <taxon>Euteleostomi</taxon>
        <taxon>Actinopterygii</taxon>
        <taxon>Neopterygii</taxon>
        <taxon>Teleostei</taxon>
        <taxon>Neoteleostei</taxon>
        <taxon>Acanthomorphata</taxon>
        <taxon>Eupercaria</taxon>
        <taxon>Perciformes</taxon>
        <taxon>Percoidei</taxon>
        <taxon>Percidae</taxon>
        <taxon>Luciopercinae</taxon>
        <taxon>Sander</taxon>
    </lineage>
</organism>
<dbReference type="InterPro" id="IPR016187">
    <property type="entry name" value="CTDL_fold"/>
</dbReference>
<reference evidence="2" key="1">
    <citation type="submission" date="2025-08" db="UniProtKB">
        <authorList>
            <consortium name="Ensembl"/>
        </authorList>
    </citation>
    <scope>IDENTIFICATION</scope>
</reference>
<dbReference type="Proteomes" id="UP000694568">
    <property type="component" value="Unplaced"/>
</dbReference>
<dbReference type="PROSITE" id="PS50041">
    <property type="entry name" value="C_TYPE_LECTIN_2"/>
    <property type="match status" value="1"/>
</dbReference>
<dbReference type="Ensembl" id="ENSSLUT00000004781.1">
    <property type="protein sequence ID" value="ENSSLUP00000004647.1"/>
    <property type="gene ID" value="ENSSLUG00000002090.1"/>
</dbReference>
<dbReference type="PANTHER" id="PTHR45784">
    <property type="entry name" value="C-TYPE LECTIN DOMAIN FAMILY 20 MEMBER A-RELATED"/>
    <property type="match status" value="1"/>
</dbReference>
<dbReference type="SUPFAM" id="SSF56436">
    <property type="entry name" value="C-type lectin-like"/>
    <property type="match status" value="1"/>
</dbReference>
<evidence type="ECO:0000313" key="3">
    <source>
        <dbReference type="Proteomes" id="UP000694568"/>
    </source>
</evidence>
<feature type="domain" description="C-type lectin" evidence="1">
    <location>
        <begin position="20"/>
        <end position="110"/>
    </location>
</feature>
<accession>A0A8C9X4D6</accession>
<dbReference type="GeneTree" id="ENSGT00940000177278"/>
<proteinExistence type="predicted"/>
<name>A0A8C9X4D6_SANLU</name>
<reference evidence="2" key="2">
    <citation type="submission" date="2025-09" db="UniProtKB">
        <authorList>
            <consortium name="Ensembl"/>
        </authorList>
    </citation>
    <scope>IDENTIFICATION</scope>
</reference>
<evidence type="ECO:0000259" key="1">
    <source>
        <dbReference type="PROSITE" id="PS50041"/>
    </source>
</evidence>
<dbReference type="PANTHER" id="PTHR45784:SF3">
    <property type="entry name" value="C-TYPE LECTIN DOMAIN FAMILY 4 MEMBER K-LIKE-RELATED"/>
    <property type="match status" value="1"/>
</dbReference>
<keyword evidence="3" id="KW-1185">Reference proteome</keyword>
<protein>
    <recommendedName>
        <fullName evidence="1">C-type lectin domain-containing protein</fullName>
    </recommendedName>
</protein>